<dbReference type="EMBL" id="WCTY01000004">
    <property type="protein sequence ID" value="KAB4187007.1"/>
    <property type="molecule type" value="Genomic_DNA"/>
</dbReference>
<comment type="caution">
    <text evidence="1">The sequence shown here is derived from an EMBL/GenBank/DDBJ whole genome shotgun (WGS) entry which is preliminary data.</text>
</comment>
<dbReference type="AlphaFoldDB" id="A0A6A2GTV4"/>
<gene>
    <name evidence="2" type="ORF">GAQ44_02890</name>
    <name evidence="1" type="ORF">GAQ59_04570</name>
</gene>
<evidence type="ECO:0000313" key="1">
    <source>
        <dbReference type="EMBL" id="KAB4171614.1"/>
    </source>
</evidence>
<organism evidence="1 3">
    <name type="scientific">Bacteroides uniformis</name>
    <dbReference type="NCBI Taxonomy" id="820"/>
    <lineage>
        <taxon>Bacteria</taxon>
        <taxon>Pseudomonadati</taxon>
        <taxon>Bacteroidota</taxon>
        <taxon>Bacteroidia</taxon>
        <taxon>Bacteroidales</taxon>
        <taxon>Bacteroidaceae</taxon>
        <taxon>Bacteroides</taxon>
    </lineage>
</organism>
<sequence length="59" mass="7216">MKIIIQYFKKRYERKLRERCVKYATEAYKGTGYSPHEEAEFIYRFILQGSLHRDILKVT</sequence>
<name>A0A6A2GTV4_BACUN</name>
<accession>A0A6A2GTV4</accession>
<dbReference type="Proteomes" id="UP000487221">
    <property type="component" value="Unassembled WGS sequence"/>
</dbReference>
<evidence type="ECO:0000313" key="3">
    <source>
        <dbReference type="Proteomes" id="UP000433928"/>
    </source>
</evidence>
<evidence type="ECO:0000313" key="4">
    <source>
        <dbReference type="Proteomes" id="UP000487221"/>
    </source>
</evidence>
<evidence type="ECO:0000313" key="2">
    <source>
        <dbReference type="EMBL" id="KAB4187007.1"/>
    </source>
</evidence>
<dbReference type="Proteomes" id="UP000433928">
    <property type="component" value="Unassembled WGS sequence"/>
</dbReference>
<proteinExistence type="predicted"/>
<dbReference type="EMBL" id="WCUG01000004">
    <property type="protein sequence ID" value="KAB4171614.1"/>
    <property type="molecule type" value="Genomic_DNA"/>
</dbReference>
<reference evidence="3 4" key="1">
    <citation type="journal article" date="2019" name="Nat. Med.">
        <title>A library of human gut bacterial isolates paired with longitudinal multiomics data enables mechanistic microbiome research.</title>
        <authorList>
            <person name="Poyet M."/>
            <person name="Groussin M."/>
            <person name="Gibbons S.M."/>
            <person name="Avila-Pacheco J."/>
            <person name="Jiang X."/>
            <person name="Kearney S.M."/>
            <person name="Perrotta A.R."/>
            <person name="Berdy B."/>
            <person name="Zhao S."/>
            <person name="Lieberman T.D."/>
            <person name="Swanson P.K."/>
            <person name="Smith M."/>
            <person name="Roesemann S."/>
            <person name="Alexander J.E."/>
            <person name="Rich S.A."/>
            <person name="Livny J."/>
            <person name="Vlamakis H."/>
            <person name="Clish C."/>
            <person name="Bullock K."/>
            <person name="Deik A."/>
            <person name="Scott J."/>
            <person name="Pierce K.A."/>
            <person name="Xavier R.J."/>
            <person name="Alm E.J."/>
        </authorList>
    </citation>
    <scope>NUCLEOTIDE SEQUENCE [LARGE SCALE GENOMIC DNA]</scope>
    <source>
        <strain evidence="2 4">BIOML-A19</strain>
        <strain evidence="1 3">BIOML-A27</strain>
    </source>
</reference>
<protein>
    <submittedName>
        <fullName evidence="1">Uncharacterized protein</fullName>
    </submittedName>
</protein>